<keyword evidence="2" id="KW-1185">Reference proteome</keyword>
<dbReference type="STRING" id="1029756.W911_15660"/>
<dbReference type="HOGENOM" id="CLU_2523694_0_0_5"/>
<dbReference type="RefSeq" id="WP_023788434.1">
    <property type="nucleotide sequence ID" value="NC_022997.1"/>
</dbReference>
<dbReference type="EMBL" id="CP006912">
    <property type="protein sequence ID" value="AHB50388.1"/>
    <property type="molecule type" value="Genomic_DNA"/>
</dbReference>
<dbReference type="Proteomes" id="UP000018542">
    <property type="component" value="Chromosome"/>
</dbReference>
<proteinExistence type="predicted"/>
<organism evidence="1 2">
    <name type="scientific">Hyphomicrobium nitrativorans NL23</name>
    <dbReference type="NCBI Taxonomy" id="1029756"/>
    <lineage>
        <taxon>Bacteria</taxon>
        <taxon>Pseudomonadati</taxon>
        <taxon>Pseudomonadota</taxon>
        <taxon>Alphaproteobacteria</taxon>
        <taxon>Hyphomicrobiales</taxon>
        <taxon>Hyphomicrobiaceae</taxon>
        <taxon>Hyphomicrobium</taxon>
    </lineage>
</organism>
<dbReference type="KEGG" id="hni:W911_15660"/>
<gene>
    <name evidence="1" type="ORF">W911_15660</name>
</gene>
<name>V5SIM6_9HYPH</name>
<reference evidence="1 2" key="1">
    <citation type="journal article" date="2014" name="Genome Announc.">
        <title>Complete Genome Sequence of Hyphomicrobium nitrativorans Strain NL23, a Denitrifying Bacterium Isolated from Biofilm of a Methanol-Fed Denitrification System Treating Seawater at the Montreal Biodome.</title>
        <authorList>
            <person name="Martineau C."/>
            <person name="Villeneuve C."/>
            <person name="Mauffrey F."/>
            <person name="Villemur R."/>
        </authorList>
    </citation>
    <scope>NUCLEOTIDE SEQUENCE [LARGE SCALE GENOMIC DNA]</scope>
    <source>
        <strain evidence="1">NL23</strain>
    </source>
</reference>
<protein>
    <recommendedName>
        <fullName evidence="3">AsnC family transcriptional regulator</fullName>
    </recommendedName>
</protein>
<dbReference type="AlphaFoldDB" id="V5SIM6"/>
<dbReference type="PATRIC" id="fig|1029756.8.peg.3263"/>
<evidence type="ECO:0008006" key="3">
    <source>
        <dbReference type="Google" id="ProtNLM"/>
    </source>
</evidence>
<dbReference type="OrthoDB" id="8449676at2"/>
<evidence type="ECO:0000313" key="1">
    <source>
        <dbReference type="EMBL" id="AHB50388.1"/>
    </source>
</evidence>
<sequence>MLNLYLFIELLGAANPTAVLNEIKALDVESCDIRNVVQLADDKLVAHVDCENGAAATRVVVEDITGVEGVVQTNIIAVVEPTKD</sequence>
<accession>V5SIM6</accession>
<evidence type="ECO:0000313" key="2">
    <source>
        <dbReference type="Proteomes" id="UP000018542"/>
    </source>
</evidence>